<keyword evidence="2" id="KW-1185">Reference proteome</keyword>
<organism evidence="1 2">
    <name type="scientific">Paraphaeosphaeria minitans</name>
    <dbReference type="NCBI Taxonomy" id="565426"/>
    <lineage>
        <taxon>Eukaryota</taxon>
        <taxon>Fungi</taxon>
        <taxon>Dikarya</taxon>
        <taxon>Ascomycota</taxon>
        <taxon>Pezizomycotina</taxon>
        <taxon>Dothideomycetes</taxon>
        <taxon>Pleosporomycetidae</taxon>
        <taxon>Pleosporales</taxon>
        <taxon>Massarineae</taxon>
        <taxon>Didymosphaeriaceae</taxon>
        <taxon>Paraphaeosphaeria</taxon>
    </lineage>
</organism>
<protein>
    <submittedName>
        <fullName evidence="1">Uncharacterized protein</fullName>
    </submittedName>
</protein>
<name>A0A9P6GEY6_9PLEO</name>
<comment type="caution">
    <text evidence="1">The sequence shown here is derived from an EMBL/GenBank/DDBJ whole genome shotgun (WGS) entry which is preliminary data.</text>
</comment>
<dbReference type="AlphaFoldDB" id="A0A9P6GEY6"/>
<sequence length="44" mass="5115">MGANIDLFFSMSRWSHYIRLAGREGSIRETSRAMEQRSCHANIQ</sequence>
<reference evidence="1" key="1">
    <citation type="journal article" date="2020" name="Mol. Plant Microbe Interact.">
        <title>Genome Sequence of the Biocontrol Agent Coniothyrium minitans strain Conio (IMI 134523).</title>
        <authorList>
            <person name="Patel D."/>
            <person name="Shittu T.A."/>
            <person name="Baroncelli R."/>
            <person name="Muthumeenakshi S."/>
            <person name="Osborne T.H."/>
            <person name="Janganan T.K."/>
            <person name="Sreenivasaprasad S."/>
        </authorList>
    </citation>
    <scope>NUCLEOTIDE SEQUENCE</scope>
    <source>
        <strain evidence="1">Conio</strain>
    </source>
</reference>
<evidence type="ECO:0000313" key="2">
    <source>
        <dbReference type="Proteomes" id="UP000756921"/>
    </source>
</evidence>
<accession>A0A9P6GEY6</accession>
<proteinExistence type="predicted"/>
<evidence type="ECO:0000313" key="1">
    <source>
        <dbReference type="EMBL" id="KAF9733858.1"/>
    </source>
</evidence>
<dbReference type="EMBL" id="WJXW01000008">
    <property type="protein sequence ID" value="KAF9733858.1"/>
    <property type="molecule type" value="Genomic_DNA"/>
</dbReference>
<dbReference type="Proteomes" id="UP000756921">
    <property type="component" value="Unassembled WGS sequence"/>
</dbReference>
<gene>
    <name evidence="1" type="ORF">PMIN01_08201</name>
</gene>